<comment type="caution">
    <text evidence="11">The sequence shown here is derived from an EMBL/GenBank/DDBJ whole genome shotgun (WGS) entry which is preliminary data.</text>
</comment>
<dbReference type="GO" id="GO:0006083">
    <property type="term" value="P:acetate metabolic process"/>
    <property type="evidence" value="ECO:0007669"/>
    <property type="project" value="TreeGrafter"/>
</dbReference>
<dbReference type="InterPro" id="IPR043129">
    <property type="entry name" value="ATPase_NBD"/>
</dbReference>
<accession>A0A7K1KNJ0</accession>
<dbReference type="CDD" id="cd24011">
    <property type="entry name" value="ASKHA_NBD_BK"/>
    <property type="match status" value="1"/>
</dbReference>
<organism evidence="11 12">
    <name type="scientific">Pseudodesulfovibrio alkaliphilus</name>
    <dbReference type="NCBI Taxonomy" id="2661613"/>
    <lineage>
        <taxon>Bacteria</taxon>
        <taxon>Pseudomonadati</taxon>
        <taxon>Thermodesulfobacteriota</taxon>
        <taxon>Desulfovibrionia</taxon>
        <taxon>Desulfovibrionales</taxon>
        <taxon>Desulfovibrionaceae</taxon>
    </lineage>
</organism>
<dbReference type="EMBL" id="WODC01000004">
    <property type="protein sequence ID" value="MUM77658.1"/>
    <property type="molecule type" value="Genomic_DNA"/>
</dbReference>
<dbReference type="GO" id="GO:0008776">
    <property type="term" value="F:acetate kinase activity"/>
    <property type="evidence" value="ECO:0007669"/>
    <property type="project" value="TreeGrafter"/>
</dbReference>
<dbReference type="NCBIfam" id="TIGR02707">
    <property type="entry name" value="butyr_kinase"/>
    <property type="match status" value="1"/>
</dbReference>
<dbReference type="PANTHER" id="PTHR21060:SF3">
    <property type="entry name" value="BUTYRATE KINASE 2-RELATED"/>
    <property type="match status" value="1"/>
</dbReference>
<dbReference type="NCBIfam" id="NF002834">
    <property type="entry name" value="PRK03011.1-5"/>
    <property type="match status" value="1"/>
</dbReference>
<evidence type="ECO:0000256" key="7">
    <source>
        <dbReference type="ARBA" id="ARBA00022840"/>
    </source>
</evidence>
<keyword evidence="12" id="KW-1185">Reference proteome</keyword>
<dbReference type="AlphaFoldDB" id="A0A7K1KNJ0"/>
<dbReference type="PIRSF" id="PIRSF036458">
    <property type="entry name" value="Butyrate_kin"/>
    <property type="match status" value="1"/>
</dbReference>
<dbReference type="InterPro" id="IPR023865">
    <property type="entry name" value="Aliphatic_acid_kinase_CS"/>
</dbReference>
<dbReference type="EC" id="2.7.2.7" evidence="9"/>
<comment type="subcellular location">
    <subcellularLocation>
        <location evidence="1 9">Cytoplasm</location>
    </subcellularLocation>
</comment>
<reference evidence="11 12" key="1">
    <citation type="submission" date="2019-11" db="EMBL/GenBank/DDBJ databases">
        <title>Pseudodesulfovibrio alkaliphilus, sp. nov., an alkaliphilic sulfate-reducing bacteria from mud volcano of Taman peninsula, Russia.</title>
        <authorList>
            <person name="Frolova A."/>
            <person name="Merkel A.Y."/>
            <person name="Slobodkin A.I."/>
        </authorList>
    </citation>
    <scope>NUCLEOTIDE SEQUENCE [LARGE SCALE GENOMIC DNA]</scope>
    <source>
        <strain evidence="11 12">F-1</strain>
    </source>
</reference>
<dbReference type="GO" id="GO:0005737">
    <property type="term" value="C:cytoplasm"/>
    <property type="evidence" value="ECO:0007669"/>
    <property type="project" value="UniProtKB-SubCell"/>
</dbReference>
<dbReference type="InterPro" id="IPR000890">
    <property type="entry name" value="Aliphatic_acid_kin_short-chain"/>
</dbReference>
<keyword evidence="4 9" id="KW-0808">Transferase</keyword>
<dbReference type="HAMAP" id="MF_00542">
    <property type="entry name" value="Butyrate_kinase"/>
    <property type="match status" value="1"/>
</dbReference>
<dbReference type="InterPro" id="IPR011245">
    <property type="entry name" value="Butyrate_kin"/>
</dbReference>
<dbReference type="Pfam" id="PF00871">
    <property type="entry name" value="Acetate_kinase"/>
    <property type="match status" value="1"/>
</dbReference>
<comment type="similarity">
    <text evidence="2 9 10">Belongs to the acetokinase family.</text>
</comment>
<dbReference type="RefSeq" id="WP_155933990.1">
    <property type="nucleotide sequence ID" value="NZ_WODC01000004.1"/>
</dbReference>
<dbReference type="GO" id="GO:0005524">
    <property type="term" value="F:ATP binding"/>
    <property type="evidence" value="ECO:0007669"/>
    <property type="project" value="UniProtKB-KW"/>
</dbReference>
<proteinExistence type="inferred from homology"/>
<dbReference type="PROSITE" id="PS01076">
    <property type="entry name" value="ACETATE_KINASE_2"/>
    <property type="match status" value="1"/>
</dbReference>
<keyword evidence="5 9" id="KW-0547">Nucleotide-binding</keyword>
<comment type="catalytic activity">
    <reaction evidence="8 9">
        <text>butanoate + ATP = butanoyl phosphate + ADP</text>
        <dbReference type="Rhea" id="RHEA:13585"/>
        <dbReference type="ChEBI" id="CHEBI:17968"/>
        <dbReference type="ChEBI" id="CHEBI:30616"/>
        <dbReference type="ChEBI" id="CHEBI:58079"/>
        <dbReference type="ChEBI" id="CHEBI:456216"/>
        <dbReference type="EC" id="2.7.2.7"/>
    </reaction>
</comment>
<name>A0A7K1KNJ0_9BACT</name>
<dbReference type="SUPFAM" id="SSF53067">
    <property type="entry name" value="Actin-like ATPase domain"/>
    <property type="match status" value="2"/>
</dbReference>
<evidence type="ECO:0000256" key="4">
    <source>
        <dbReference type="ARBA" id="ARBA00022679"/>
    </source>
</evidence>
<evidence type="ECO:0000256" key="5">
    <source>
        <dbReference type="ARBA" id="ARBA00022741"/>
    </source>
</evidence>
<dbReference type="Gene3D" id="3.30.420.40">
    <property type="match status" value="2"/>
</dbReference>
<keyword evidence="3 9" id="KW-0963">Cytoplasm</keyword>
<evidence type="ECO:0000256" key="1">
    <source>
        <dbReference type="ARBA" id="ARBA00004496"/>
    </source>
</evidence>
<evidence type="ECO:0000256" key="2">
    <source>
        <dbReference type="ARBA" id="ARBA00008748"/>
    </source>
</evidence>
<evidence type="ECO:0000256" key="3">
    <source>
        <dbReference type="ARBA" id="ARBA00022490"/>
    </source>
</evidence>
<evidence type="ECO:0000256" key="6">
    <source>
        <dbReference type="ARBA" id="ARBA00022777"/>
    </source>
</evidence>
<evidence type="ECO:0000313" key="11">
    <source>
        <dbReference type="EMBL" id="MUM77658.1"/>
    </source>
</evidence>
<gene>
    <name evidence="9 11" type="primary">buk</name>
    <name evidence="11" type="ORF">GKC30_08435</name>
</gene>
<dbReference type="Proteomes" id="UP000461162">
    <property type="component" value="Unassembled WGS sequence"/>
</dbReference>
<protein>
    <recommendedName>
        <fullName evidence="9">Probable butyrate kinase</fullName>
        <shortName evidence="9">BK</shortName>
        <ecNumber evidence="9">2.7.2.7</ecNumber>
    </recommendedName>
    <alternativeName>
        <fullName evidence="9">Branched-chain carboxylic acid kinase</fullName>
    </alternativeName>
</protein>
<sequence length="363" mass="39061">MRVFVINPGSTSTRLALYEDDRPVLVRELRHHKAEIARFARVADQFRYRLAAVEAVLGEWKTDPADLDGVAGRGGLLRPLEGGVYIVSDEMLIDLESARHGEHACNLGAPLARELADRAGVEAYIVDPVVTDELAEVARFTGLPGIRRRSLFHALSQRGAARTAAARQGAGYDEADFIVCHMGGGISIGAHRRGRVVEVVNALDGEGPFSPERTGGLPLVPLLERIERGEGTPAEFRRMIQREGGLFAHLGTNDLREVLARMDQGDEPASMVFHALAYGVSRYIGSLAPVLADGSGRVAVAAVVLTGGLARSDRLVNEIKRMVGYLGPVEVVTGDEEMAALASGVGRVLRGEEQAKDYDASRP</sequence>
<evidence type="ECO:0000313" key="12">
    <source>
        <dbReference type="Proteomes" id="UP000461162"/>
    </source>
</evidence>
<keyword evidence="6 9" id="KW-0418">Kinase</keyword>
<dbReference type="PRINTS" id="PR00471">
    <property type="entry name" value="ACETATEKNASE"/>
</dbReference>
<dbReference type="GO" id="GO:0047761">
    <property type="term" value="F:butyrate kinase activity"/>
    <property type="evidence" value="ECO:0007669"/>
    <property type="project" value="UniProtKB-UniRule"/>
</dbReference>
<evidence type="ECO:0000256" key="10">
    <source>
        <dbReference type="RuleBase" id="RU003835"/>
    </source>
</evidence>
<keyword evidence="7 9" id="KW-0067">ATP-binding</keyword>
<dbReference type="PANTHER" id="PTHR21060">
    <property type="entry name" value="ACETATE KINASE"/>
    <property type="match status" value="1"/>
</dbReference>
<evidence type="ECO:0000256" key="9">
    <source>
        <dbReference type="HAMAP-Rule" id="MF_00542"/>
    </source>
</evidence>
<evidence type="ECO:0000256" key="8">
    <source>
        <dbReference type="ARBA" id="ARBA00048596"/>
    </source>
</evidence>